<dbReference type="Pfam" id="PF00005">
    <property type="entry name" value="ABC_tran"/>
    <property type="match status" value="1"/>
</dbReference>
<keyword evidence="1" id="KW-0813">Transport</keyword>
<evidence type="ECO:0000256" key="3">
    <source>
        <dbReference type="ARBA" id="ARBA00022741"/>
    </source>
</evidence>
<dbReference type="InterPro" id="IPR003593">
    <property type="entry name" value="AAA+_ATPase"/>
</dbReference>
<dbReference type="SUPFAM" id="SSF52540">
    <property type="entry name" value="P-loop containing nucleoside triphosphate hydrolases"/>
    <property type="match status" value="1"/>
</dbReference>
<dbReference type="PROSITE" id="PS00211">
    <property type="entry name" value="ABC_TRANSPORTER_1"/>
    <property type="match status" value="1"/>
</dbReference>
<reference evidence="9 10" key="1">
    <citation type="submission" date="2018-05" db="EMBL/GenBank/DDBJ databases">
        <title>Rhodoferax soyangensis sp.nov., isolated from an oligotrophic freshwater lake.</title>
        <authorList>
            <person name="Park M."/>
        </authorList>
    </citation>
    <scope>NUCLEOTIDE SEQUENCE [LARGE SCALE GENOMIC DNA]</scope>
    <source>
        <strain evidence="9 10">IMCC26218</strain>
    </source>
</reference>
<dbReference type="InterPro" id="IPR027417">
    <property type="entry name" value="P-loop_NTPase"/>
</dbReference>
<evidence type="ECO:0000256" key="1">
    <source>
        <dbReference type="ARBA" id="ARBA00022448"/>
    </source>
</evidence>
<dbReference type="CDD" id="cd03255">
    <property type="entry name" value="ABC_MJ0796_LolCDE_FtsE"/>
    <property type="match status" value="1"/>
</dbReference>
<evidence type="ECO:0000313" key="10">
    <source>
        <dbReference type="Proteomes" id="UP000260665"/>
    </source>
</evidence>
<feature type="domain" description="ABC transporter" evidence="8">
    <location>
        <begin position="9"/>
        <end position="247"/>
    </location>
</feature>
<dbReference type="GO" id="GO:0005524">
    <property type="term" value="F:ATP binding"/>
    <property type="evidence" value="ECO:0007669"/>
    <property type="project" value="UniProtKB-KW"/>
</dbReference>
<keyword evidence="10" id="KW-1185">Reference proteome</keyword>
<dbReference type="Proteomes" id="UP000260665">
    <property type="component" value="Unassembled WGS sequence"/>
</dbReference>
<dbReference type="GO" id="GO:0016887">
    <property type="term" value="F:ATP hydrolysis activity"/>
    <property type="evidence" value="ECO:0007669"/>
    <property type="project" value="InterPro"/>
</dbReference>
<dbReference type="InterPro" id="IPR003439">
    <property type="entry name" value="ABC_transporter-like_ATP-bd"/>
</dbReference>
<dbReference type="GO" id="GO:0098796">
    <property type="term" value="C:membrane protein complex"/>
    <property type="evidence" value="ECO:0007669"/>
    <property type="project" value="UniProtKB-ARBA"/>
</dbReference>
<dbReference type="InterPro" id="IPR015854">
    <property type="entry name" value="ABC_transpr_LolD-like"/>
</dbReference>
<accession>A0A3E1REH9</accession>
<dbReference type="GO" id="GO:0046677">
    <property type="term" value="P:response to antibiotic"/>
    <property type="evidence" value="ECO:0007669"/>
    <property type="project" value="UniProtKB-KW"/>
</dbReference>
<dbReference type="AlphaFoldDB" id="A0A3E1REH9"/>
<keyword evidence="5" id="KW-0472">Membrane</keyword>
<keyword evidence="6" id="KW-0046">Antibiotic resistance</keyword>
<evidence type="ECO:0000259" key="8">
    <source>
        <dbReference type="PROSITE" id="PS50893"/>
    </source>
</evidence>
<dbReference type="Gene3D" id="3.40.50.300">
    <property type="entry name" value="P-loop containing nucleotide triphosphate hydrolases"/>
    <property type="match status" value="1"/>
</dbReference>
<comment type="caution">
    <text evidence="9">The sequence shown here is derived from an EMBL/GenBank/DDBJ whole genome shotgun (WGS) entry which is preliminary data.</text>
</comment>
<name>A0A3E1REH9_9BURK</name>
<keyword evidence="2" id="KW-1003">Cell membrane</keyword>
<dbReference type="GO" id="GO:0005886">
    <property type="term" value="C:plasma membrane"/>
    <property type="evidence" value="ECO:0007669"/>
    <property type="project" value="TreeGrafter"/>
</dbReference>
<keyword evidence="4 9" id="KW-0067">ATP-binding</keyword>
<protein>
    <submittedName>
        <fullName evidence="9">Macrolide ABC transporter ATP-binding protein</fullName>
    </submittedName>
</protein>
<evidence type="ECO:0000256" key="7">
    <source>
        <dbReference type="ARBA" id="ARBA00038388"/>
    </source>
</evidence>
<keyword evidence="3" id="KW-0547">Nucleotide-binding</keyword>
<dbReference type="PANTHER" id="PTHR24220:SF86">
    <property type="entry name" value="ABC TRANSPORTER ABCH.1"/>
    <property type="match status" value="1"/>
</dbReference>
<keyword evidence="5" id="KW-1133">Transmembrane helix</keyword>
<dbReference type="PANTHER" id="PTHR24220">
    <property type="entry name" value="IMPORT ATP-BINDING PROTEIN"/>
    <property type="match status" value="1"/>
</dbReference>
<organism evidence="9 10">
    <name type="scientific">Rhodoferax lacus</name>
    <dbReference type="NCBI Taxonomy" id="2184758"/>
    <lineage>
        <taxon>Bacteria</taxon>
        <taxon>Pseudomonadati</taxon>
        <taxon>Pseudomonadota</taxon>
        <taxon>Betaproteobacteria</taxon>
        <taxon>Burkholderiales</taxon>
        <taxon>Comamonadaceae</taxon>
        <taxon>Rhodoferax</taxon>
    </lineage>
</organism>
<sequence>MATPDSVLIQARHLSKTYTMGTAAQQRAGVGQTVHALRDVSLDIAAGDFVAIMGASGSGKSTLMNILGCLDLPSSGTYHLAGEAVQAMGQDQLASIRNRRIGFVFQQFNLLPRTSALENVELPMVYSGIKPAQRRERAQQALQRVGLGERMGHTPAELSGGQQQRVAIARALVNQPQLILADEPTGALDSQTSEDIMQLLTGLNQQGMTVVLVTHEADIAAWARRRLVFKDGQIVQDVCSEARSGGAWG</sequence>
<proteinExistence type="inferred from homology"/>
<keyword evidence="5" id="KW-0812">Transmembrane</keyword>
<evidence type="ECO:0000256" key="2">
    <source>
        <dbReference type="ARBA" id="ARBA00022475"/>
    </source>
</evidence>
<dbReference type="FunFam" id="3.40.50.300:FF:000032">
    <property type="entry name" value="Export ABC transporter ATP-binding protein"/>
    <property type="match status" value="1"/>
</dbReference>
<evidence type="ECO:0000256" key="5">
    <source>
        <dbReference type="ARBA" id="ARBA00022989"/>
    </source>
</evidence>
<dbReference type="RefSeq" id="WP_117175828.1">
    <property type="nucleotide sequence ID" value="NZ_QFZK01000003.1"/>
</dbReference>
<gene>
    <name evidence="9" type="ORF">DIC66_07950</name>
</gene>
<evidence type="ECO:0000313" key="9">
    <source>
        <dbReference type="EMBL" id="RFO97767.1"/>
    </source>
</evidence>
<dbReference type="EMBL" id="QFZK01000003">
    <property type="protein sequence ID" value="RFO97767.1"/>
    <property type="molecule type" value="Genomic_DNA"/>
</dbReference>
<dbReference type="GO" id="GO:0022857">
    <property type="term" value="F:transmembrane transporter activity"/>
    <property type="evidence" value="ECO:0007669"/>
    <property type="project" value="TreeGrafter"/>
</dbReference>
<comment type="similarity">
    <text evidence="7">Belongs to the ABC transporter superfamily. Macrolide exporter (TC 3.A.1.122) family.</text>
</comment>
<evidence type="ECO:0000256" key="6">
    <source>
        <dbReference type="ARBA" id="ARBA00023251"/>
    </source>
</evidence>
<evidence type="ECO:0000256" key="4">
    <source>
        <dbReference type="ARBA" id="ARBA00022840"/>
    </source>
</evidence>
<dbReference type="InterPro" id="IPR017871">
    <property type="entry name" value="ABC_transporter-like_CS"/>
</dbReference>
<dbReference type="PROSITE" id="PS50893">
    <property type="entry name" value="ABC_TRANSPORTER_2"/>
    <property type="match status" value="1"/>
</dbReference>
<dbReference type="SMART" id="SM00382">
    <property type="entry name" value="AAA"/>
    <property type="match status" value="1"/>
</dbReference>
<dbReference type="InterPro" id="IPR017911">
    <property type="entry name" value="MacB-like_ATP-bd"/>
</dbReference>